<comment type="caution">
    <text evidence="3">The sequence shown here is derived from an EMBL/GenBank/DDBJ whole genome shotgun (WGS) entry which is preliminary data.</text>
</comment>
<dbReference type="PANTHER" id="PTHR43038:SF3">
    <property type="entry name" value="ABC TRANSPORTER G FAMILY MEMBER 20 ISOFORM X1"/>
    <property type="match status" value="1"/>
</dbReference>
<dbReference type="InterPro" id="IPR027417">
    <property type="entry name" value="P-loop_NTPase"/>
</dbReference>
<feature type="domain" description="DUF2779" evidence="2">
    <location>
        <begin position="348"/>
        <end position="403"/>
    </location>
</feature>
<dbReference type="InterPro" id="IPR003439">
    <property type="entry name" value="ABC_transporter-like_ATP-bd"/>
</dbReference>
<sequence>PQVQNLDLDLNVKENLTFAGRYYLLTKKQIKQRIEYLLEKFDLTRYEKFSLNSLSGGYKQRFLIARTLMHDPKLIIMDEPTVGLDPQLRRLLWKYILDLKAEGKTIILTTHYLDEADILSDRICVIDAGSLKALEKPSKLKERWKSESLEDVFLELIKEKDKEEKKKKNRLSCYINEEDKIMIEQIYTEKDGVMFCWYDDKTGKIKYCKSFTIGNKKYYPQIGEEIDKEIVKLPTEALEYVDDKTLEKEIWDFSHEWLDIPNDFRQFCIWNTKRSWVFQKFHTLNYLRWLGDAGTGKTRGLDTFGLIHYKPIKTTGSTTPAPLFRVIDKWKGTIIMDEADLKQSDETADIIKVINQGFEKGVLRVLANVFPEYNEWVENLNERIIDLLAPFRSFHYYDARQKG</sequence>
<evidence type="ECO:0008006" key="4">
    <source>
        <dbReference type="Google" id="ProtNLM"/>
    </source>
</evidence>
<evidence type="ECO:0000313" key="3">
    <source>
        <dbReference type="EMBL" id="KKK80443.1"/>
    </source>
</evidence>
<evidence type="ECO:0000259" key="1">
    <source>
        <dbReference type="Pfam" id="PF00005"/>
    </source>
</evidence>
<evidence type="ECO:0000259" key="2">
    <source>
        <dbReference type="Pfam" id="PF11074"/>
    </source>
</evidence>
<dbReference type="Gene3D" id="3.40.50.300">
    <property type="entry name" value="P-loop containing nucleotide triphosphate hydrolases"/>
    <property type="match status" value="1"/>
</dbReference>
<accession>A0A0F8YG46</accession>
<dbReference type="GO" id="GO:0005524">
    <property type="term" value="F:ATP binding"/>
    <property type="evidence" value="ECO:0007669"/>
    <property type="project" value="InterPro"/>
</dbReference>
<dbReference type="PANTHER" id="PTHR43038">
    <property type="entry name" value="ATP-BINDING CASSETTE, SUB-FAMILY H, MEMBER 1"/>
    <property type="match status" value="1"/>
</dbReference>
<dbReference type="EMBL" id="LAZR01053580">
    <property type="protein sequence ID" value="KKK80443.1"/>
    <property type="molecule type" value="Genomic_DNA"/>
</dbReference>
<dbReference type="AlphaFoldDB" id="A0A0F8YG46"/>
<dbReference type="SUPFAM" id="SSF52540">
    <property type="entry name" value="P-loop containing nucleoside triphosphate hydrolases"/>
    <property type="match status" value="1"/>
</dbReference>
<feature type="non-terminal residue" evidence="3">
    <location>
        <position position="1"/>
    </location>
</feature>
<name>A0A0F8YG46_9ZZZZ</name>
<gene>
    <name evidence="3" type="ORF">LCGC14_2823440</name>
</gene>
<dbReference type="GO" id="GO:0016887">
    <property type="term" value="F:ATP hydrolysis activity"/>
    <property type="evidence" value="ECO:0007669"/>
    <property type="project" value="InterPro"/>
</dbReference>
<dbReference type="Pfam" id="PF00005">
    <property type="entry name" value="ABC_tran"/>
    <property type="match status" value="1"/>
</dbReference>
<proteinExistence type="predicted"/>
<dbReference type="Pfam" id="PF11074">
    <property type="entry name" value="DUF2779"/>
    <property type="match status" value="1"/>
</dbReference>
<organism evidence="3">
    <name type="scientific">marine sediment metagenome</name>
    <dbReference type="NCBI Taxonomy" id="412755"/>
    <lineage>
        <taxon>unclassified sequences</taxon>
        <taxon>metagenomes</taxon>
        <taxon>ecological metagenomes</taxon>
    </lineage>
</organism>
<dbReference type="InterPro" id="IPR021301">
    <property type="entry name" value="DUF2779"/>
</dbReference>
<protein>
    <recommendedName>
        <fullName evidence="4">ABC transporter domain-containing protein</fullName>
    </recommendedName>
</protein>
<reference evidence="3" key="1">
    <citation type="journal article" date="2015" name="Nature">
        <title>Complex archaea that bridge the gap between prokaryotes and eukaryotes.</title>
        <authorList>
            <person name="Spang A."/>
            <person name="Saw J.H."/>
            <person name="Jorgensen S.L."/>
            <person name="Zaremba-Niedzwiedzka K."/>
            <person name="Martijn J."/>
            <person name="Lind A.E."/>
            <person name="van Eijk R."/>
            <person name="Schleper C."/>
            <person name="Guy L."/>
            <person name="Ettema T.J."/>
        </authorList>
    </citation>
    <scope>NUCLEOTIDE SEQUENCE</scope>
</reference>
<feature type="non-terminal residue" evidence="3">
    <location>
        <position position="403"/>
    </location>
</feature>
<feature type="domain" description="ABC transporter" evidence="1">
    <location>
        <begin position="2"/>
        <end position="81"/>
    </location>
</feature>